<dbReference type="KEGG" id="bnn:FOA43_001315"/>
<dbReference type="AlphaFoldDB" id="A0A875RZ49"/>
<sequence length="447" mass="47657">MFFSTLRLCIVLNIAASTWYIAMQLSTGADVTAIYNSSAFTAYVFAIPLLHEAFSWLKASSVIIAITGVAVVAYGGPSDSQDTSKYPHRLLGDSIILGGAILYGFYEVLYKKECCPPSGDVSARREATFSNFTMCLIGINSCIVLSLLLLVAHLLGFYTVHLPKGTSAWWIVILSILSNMVFTLSFLGLMSLTSPVFSSVASLLTILLVGATEWMFRGISIGWLQLLGYCFIMTGFGLLTYASWSEISEEDTEDQLIDTDTESSYSNVVSVAFALRALTFSAFALRALTFSAFALGALTFSAFALRALTFGAFALRALTFGAFALRALTFGAFALRALTFGAFALRALTFGAFALGALTFSAFALRALTFGAFALRALTFGAFALRALTFGAFALRALTFGAFALRALTFGAFALGALTFSAFALRALTFGAFALGALTFGALAALI</sequence>
<feature type="transmembrane region" description="Helical" evidence="1">
    <location>
        <begin position="423"/>
        <end position="446"/>
    </location>
</feature>
<protein>
    <recommendedName>
        <fullName evidence="4">EamA domain-containing protein</fullName>
    </recommendedName>
</protein>
<evidence type="ECO:0000313" key="3">
    <source>
        <dbReference type="Proteomes" id="UP000662931"/>
    </source>
</evidence>
<feature type="transmembrane region" description="Helical" evidence="1">
    <location>
        <begin position="196"/>
        <end position="216"/>
    </location>
</feature>
<keyword evidence="3" id="KW-1185">Reference proteome</keyword>
<keyword evidence="1" id="KW-0812">Transmembrane</keyword>
<evidence type="ECO:0000313" key="2">
    <source>
        <dbReference type="EMBL" id="QPG73998.1"/>
    </source>
</evidence>
<name>A0A875RZ49_EENNA</name>
<feature type="transmembrane region" description="Helical" evidence="1">
    <location>
        <begin position="363"/>
        <end position="385"/>
    </location>
</feature>
<keyword evidence="1" id="KW-0472">Membrane</keyword>
<feature type="transmembrane region" description="Helical" evidence="1">
    <location>
        <begin position="57"/>
        <end position="75"/>
    </location>
</feature>
<dbReference type="RefSeq" id="XP_038777563.1">
    <property type="nucleotide sequence ID" value="XM_038921635.1"/>
</dbReference>
<feature type="transmembrane region" description="Helical" evidence="1">
    <location>
        <begin position="291"/>
        <end position="315"/>
    </location>
</feature>
<dbReference type="OrthoDB" id="10062838at2759"/>
<feature type="transmembrane region" description="Helical" evidence="1">
    <location>
        <begin position="131"/>
        <end position="155"/>
    </location>
</feature>
<dbReference type="InterPro" id="IPR026505">
    <property type="entry name" value="Solute_c_fam_35_mem_F3/F4"/>
</dbReference>
<accession>A0A875RZ49</accession>
<feature type="transmembrane region" description="Helical" evidence="1">
    <location>
        <begin position="327"/>
        <end position="357"/>
    </location>
</feature>
<dbReference type="PANTHER" id="PTHR19346:SF4">
    <property type="entry name" value="SUGAR PHOSPHATE TRANSPORTER DOMAIN-CONTAINING PROTEIN"/>
    <property type="match status" value="1"/>
</dbReference>
<evidence type="ECO:0008006" key="4">
    <source>
        <dbReference type="Google" id="ProtNLM"/>
    </source>
</evidence>
<evidence type="ECO:0000256" key="1">
    <source>
        <dbReference type="SAM" id="Phobius"/>
    </source>
</evidence>
<feature type="transmembrane region" description="Helical" evidence="1">
    <location>
        <begin position="167"/>
        <end position="189"/>
    </location>
</feature>
<reference evidence="2" key="1">
    <citation type="submission" date="2020-10" db="EMBL/GenBank/DDBJ databases">
        <authorList>
            <person name="Roach M.J.R."/>
        </authorList>
    </citation>
    <scope>NUCLEOTIDE SEQUENCE</scope>
    <source>
        <strain evidence="2">CBS 1945</strain>
    </source>
</reference>
<feature type="transmembrane region" description="Helical" evidence="1">
    <location>
        <begin position="222"/>
        <end position="244"/>
    </location>
</feature>
<organism evidence="2 3">
    <name type="scientific">Eeniella nana</name>
    <name type="common">Yeast</name>
    <name type="synonym">Brettanomyces nanus</name>
    <dbReference type="NCBI Taxonomy" id="13502"/>
    <lineage>
        <taxon>Eukaryota</taxon>
        <taxon>Fungi</taxon>
        <taxon>Dikarya</taxon>
        <taxon>Ascomycota</taxon>
        <taxon>Saccharomycotina</taxon>
        <taxon>Pichiomycetes</taxon>
        <taxon>Pichiales</taxon>
        <taxon>Pichiaceae</taxon>
        <taxon>Brettanomyces</taxon>
    </lineage>
</organism>
<dbReference type="Proteomes" id="UP000662931">
    <property type="component" value="Chromosome 1"/>
</dbReference>
<feature type="transmembrane region" description="Helical" evidence="1">
    <location>
        <begin position="90"/>
        <end position="110"/>
    </location>
</feature>
<dbReference type="PANTHER" id="PTHR19346">
    <property type="entry name" value="SUGAR PHOSPHATE TRANSPORTER DOMAIN-CONTAINING PROTEIN"/>
    <property type="match status" value="1"/>
</dbReference>
<feature type="transmembrane region" description="Helical" evidence="1">
    <location>
        <begin position="397"/>
        <end position="417"/>
    </location>
</feature>
<dbReference type="SUPFAM" id="SSF103481">
    <property type="entry name" value="Multidrug resistance efflux transporter EmrE"/>
    <property type="match status" value="2"/>
</dbReference>
<dbReference type="InterPro" id="IPR037185">
    <property type="entry name" value="EmrE-like"/>
</dbReference>
<feature type="transmembrane region" description="Helical" evidence="1">
    <location>
        <begin position="33"/>
        <end position="50"/>
    </location>
</feature>
<proteinExistence type="predicted"/>
<dbReference type="EMBL" id="CP064812">
    <property type="protein sequence ID" value="QPG73998.1"/>
    <property type="molecule type" value="Genomic_DNA"/>
</dbReference>
<gene>
    <name evidence="2" type="ORF">FOA43_001315</name>
</gene>
<keyword evidence="1" id="KW-1133">Transmembrane helix</keyword>
<dbReference type="GeneID" id="62194716"/>